<keyword evidence="2" id="KW-0560">Oxidoreductase</keyword>
<proteinExistence type="predicted"/>
<keyword evidence="1" id="KW-0285">Flavoprotein</keyword>
<dbReference type="InterPro" id="IPR028348">
    <property type="entry name" value="FAD-binding_protein"/>
</dbReference>
<dbReference type="Proteomes" id="UP000320585">
    <property type="component" value="Chromosome"/>
</dbReference>
<feature type="domain" description="FAD-dependent oxidoreductase 2 FAD-binding" evidence="3">
    <location>
        <begin position="6"/>
        <end position="36"/>
    </location>
</feature>
<gene>
    <name evidence="5" type="ORF">Dia5BBH33_16530</name>
</gene>
<protein>
    <submittedName>
        <fullName evidence="5">FAD-dependent oxidoreductase</fullName>
    </submittedName>
</protein>
<name>A0A8D5A2J8_9FIRM</name>
<dbReference type="Gene3D" id="3.50.50.60">
    <property type="entry name" value="FAD/NAD(P)-binding domain"/>
    <property type="match status" value="1"/>
</dbReference>
<evidence type="ECO:0000313" key="5">
    <source>
        <dbReference type="EMBL" id="BBK25718.1"/>
    </source>
</evidence>
<dbReference type="PANTHER" id="PTHR43106">
    <property type="entry name" value="DEHYDROGENASE-RELATED"/>
    <property type="match status" value="1"/>
</dbReference>
<dbReference type="GO" id="GO:0016491">
    <property type="term" value="F:oxidoreductase activity"/>
    <property type="evidence" value="ECO:0007669"/>
    <property type="project" value="UniProtKB-KW"/>
</dbReference>
<dbReference type="Pfam" id="PF21688">
    <property type="entry name" value="FAD-depend_C"/>
    <property type="match status" value="1"/>
</dbReference>
<dbReference type="RefSeq" id="WP_143332761.1">
    <property type="nucleotide sequence ID" value="NZ_AP019697.1"/>
</dbReference>
<dbReference type="PANTHER" id="PTHR43106:SF1">
    <property type="entry name" value="DEHYDROGENASE-RELATED"/>
    <property type="match status" value="1"/>
</dbReference>
<feature type="domain" description="FAD-dependent protein C-terminal" evidence="4">
    <location>
        <begin position="261"/>
        <end position="408"/>
    </location>
</feature>
<dbReference type="PRINTS" id="PR00368">
    <property type="entry name" value="FADPNR"/>
</dbReference>
<organism evidence="5 6">
    <name type="scientific">Dialister hominis</name>
    <dbReference type="NCBI Taxonomy" id="2582419"/>
    <lineage>
        <taxon>Bacteria</taxon>
        <taxon>Bacillati</taxon>
        <taxon>Bacillota</taxon>
        <taxon>Negativicutes</taxon>
        <taxon>Veillonellales</taxon>
        <taxon>Veillonellaceae</taxon>
        <taxon>Dialister</taxon>
    </lineage>
</organism>
<evidence type="ECO:0000313" key="6">
    <source>
        <dbReference type="Proteomes" id="UP000320585"/>
    </source>
</evidence>
<dbReference type="Pfam" id="PF00890">
    <property type="entry name" value="FAD_binding_2"/>
    <property type="match status" value="1"/>
</dbReference>
<evidence type="ECO:0000256" key="1">
    <source>
        <dbReference type="ARBA" id="ARBA00022630"/>
    </source>
</evidence>
<dbReference type="OrthoDB" id="9762921at2"/>
<reference evidence="6" key="1">
    <citation type="submission" date="2019-05" db="EMBL/GenBank/DDBJ databases">
        <title>Complete genome sequencing of Dialister sp. strain 5BBH33.</title>
        <authorList>
            <person name="Sakamoto M."/>
            <person name="Murakami T."/>
            <person name="Mori H."/>
        </authorList>
    </citation>
    <scope>NUCLEOTIDE SEQUENCE [LARGE SCALE GENOMIC DNA]</scope>
    <source>
        <strain evidence="6">5BBH33</strain>
    </source>
</reference>
<accession>A0A8D5A2J8</accession>
<dbReference type="AlphaFoldDB" id="A0A8D5A2J8"/>
<dbReference type="PIRSF" id="PIRSF038984">
    <property type="entry name" value="FAD_binding_protein"/>
    <property type="match status" value="1"/>
</dbReference>
<dbReference type="InterPro" id="IPR036188">
    <property type="entry name" value="FAD/NAD-bd_sf"/>
</dbReference>
<dbReference type="InterPro" id="IPR049516">
    <property type="entry name" value="FAD-depend_C"/>
</dbReference>
<dbReference type="InterPro" id="IPR003953">
    <property type="entry name" value="FAD-dep_OxRdtase_2_FAD-bd"/>
</dbReference>
<evidence type="ECO:0000256" key="2">
    <source>
        <dbReference type="ARBA" id="ARBA00023002"/>
    </source>
</evidence>
<dbReference type="SUPFAM" id="SSF51905">
    <property type="entry name" value="FAD/NAD(P)-binding domain"/>
    <property type="match status" value="1"/>
</dbReference>
<dbReference type="KEGG" id="dho:Dia5BBH33_16530"/>
<keyword evidence="6" id="KW-1185">Reference proteome</keyword>
<sequence length="466" mass="50522">MAKNYDVIIIGAGPAGIFTALEIADTGLSVLILEKGLDIRDRIALNKNRTAPASDRRANIVSGWGGAGAFSDGKLTLTTDYGGNLDDYMNKGELSRLISYVDSIYCQFGGADRKVYGDEHLEELHALKRKAAAADLAFIPARIRHLGTDVNSEILSHMRDSLPNNVTVIAKTPVDTILADKDGSALGVVAGGETYHCKYLVSAPGRDGAEWFAGEAKRLGLKTKSNAVDIGVRVESPAEIYEPITDLCYESKLVYFSEDFDDRVRTFCMNPYGFVVTENNNGLMTVNGHSYANKKSQNTNFAILVSKQFTEPFHEPIEYGKYIASLANMLGGGPIVQRLGDLRDGRRSTPERIRRGLVQPTMPSAAPGDLSLVLPYRFLKDIMGMFEALDKVAPGANSRHTLLYGVEVKFYSSRIELSNKLETVIPNFFAIGDGAGITRGLAQASAAGVVVGREICARIGQPKGDI</sequence>
<evidence type="ECO:0000259" key="3">
    <source>
        <dbReference type="Pfam" id="PF00890"/>
    </source>
</evidence>
<dbReference type="EMBL" id="AP019697">
    <property type="protein sequence ID" value="BBK25718.1"/>
    <property type="molecule type" value="Genomic_DNA"/>
</dbReference>
<evidence type="ECO:0000259" key="4">
    <source>
        <dbReference type="Pfam" id="PF21688"/>
    </source>
</evidence>
<dbReference type="GeneID" id="92716873"/>